<reference evidence="1" key="1">
    <citation type="submission" date="2020-10" db="EMBL/GenBank/DDBJ databases">
        <title>Genome sequence of the unusual species of purple photosynthetic bacteria, Phaeovibrio sulfidiphilus DSM 23193, type strain.</title>
        <authorList>
            <person name="Kyndt J.A."/>
            <person name="Meyer T.E."/>
        </authorList>
    </citation>
    <scope>NUCLEOTIDE SEQUENCE</scope>
    <source>
        <strain evidence="1">DSM 23193</strain>
    </source>
</reference>
<keyword evidence="2" id="KW-1185">Reference proteome</keyword>
<sequence>MMPADRLNDTQTLRGRTSGPLWLAACALCILIPGPAEAAKRNIRASVSQKFEHDSNLLLRYKNPESTTGWITTPRVELSAETPTSALSAALKVSNAIYNRKGYGSTDAHVDVNGRTGSETWSAGMSVRYDHDTTRTSELNSGDIYIVSGIQHELVALAPSFTKILTERDQLSLDGSALFSTYEKKGGYQDYNQYSINLTWSRMLDQKNTATVGFQGSRYETTSGRSSSVDNVGMSLGWRHQFSETLSAGIQLGGYRKMPKSELYFWEEPVVNTWEMSFDASLFYKTQDVMVDAWARRYPNATASGYESDTTDFGMNSSYYVSERIRLGLDARYRLYETPTAGGTYSTNVWSLSPHVSYKLSRDFSVIGSYRYSEKSTDLIKDTATSNAFLLELTYRPSELSIDW</sequence>
<gene>
    <name evidence="1" type="ORF">IHV25_04740</name>
</gene>
<dbReference type="EMBL" id="JACZHT010000002">
    <property type="protein sequence ID" value="MBE1236953.1"/>
    <property type="molecule type" value="Genomic_DNA"/>
</dbReference>
<dbReference type="Proteomes" id="UP000631034">
    <property type="component" value="Unassembled WGS sequence"/>
</dbReference>
<evidence type="ECO:0000313" key="1">
    <source>
        <dbReference type="EMBL" id="MBE1236953.1"/>
    </source>
</evidence>
<protein>
    <submittedName>
        <fullName evidence="1">Uncharacterized protein</fullName>
    </submittedName>
</protein>
<name>A0A8J6YYN8_9PROT</name>
<organism evidence="1 2">
    <name type="scientific">Phaeovibrio sulfidiphilus</name>
    <dbReference type="NCBI Taxonomy" id="1220600"/>
    <lineage>
        <taxon>Bacteria</taxon>
        <taxon>Pseudomonadati</taxon>
        <taxon>Pseudomonadota</taxon>
        <taxon>Alphaproteobacteria</taxon>
        <taxon>Rhodospirillales</taxon>
        <taxon>Rhodospirillaceae</taxon>
        <taxon>Phaeovibrio</taxon>
    </lineage>
</organism>
<dbReference type="SUPFAM" id="SSF56935">
    <property type="entry name" value="Porins"/>
    <property type="match status" value="1"/>
</dbReference>
<dbReference type="RefSeq" id="WP_192533950.1">
    <property type="nucleotide sequence ID" value="NZ_JACZHT010000002.1"/>
</dbReference>
<proteinExistence type="predicted"/>
<evidence type="ECO:0000313" key="2">
    <source>
        <dbReference type="Proteomes" id="UP000631034"/>
    </source>
</evidence>
<comment type="caution">
    <text evidence="1">The sequence shown here is derived from an EMBL/GenBank/DDBJ whole genome shotgun (WGS) entry which is preliminary data.</text>
</comment>
<dbReference type="AlphaFoldDB" id="A0A8J6YYN8"/>
<accession>A0A8J6YYN8</accession>